<feature type="transmembrane region" description="Helical" evidence="1">
    <location>
        <begin position="75"/>
        <end position="96"/>
    </location>
</feature>
<organism evidence="2 3">
    <name type="scientific">Saccharomyces cerevisiae (strain AWRI1631)</name>
    <name type="common">Baker's yeast</name>
    <dbReference type="NCBI Taxonomy" id="545124"/>
    <lineage>
        <taxon>Eukaryota</taxon>
        <taxon>Fungi</taxon>
        <taxon>Dikarya</taxon>
        <taxon>Ascomycota</taxon>
        <taxon>Saccharomycotina</taxon>
        <taxon>Saccharomycetes</taxon>
        <taxon>Saccharomycetales</taxon>
        <taxon>Saccharomycetaceae</taxon>
        <taxon>Saccharomyces</taxon>
    </lineage>
</organism>
<reference evidence="2 3" key="1">
    <citation type="journal article" date="2008" name="FEMS Yeast Res.">
        <title>Comparative genome analysis of a Saccharomyces cerevisiae wine strain.</title>
        <authorList>
            <person name="Borneman A.R."/>
            <person name="Forgan A.H."/>
            <person name="Pretorius I.S."/>
            <person name="Chambers P.J."/>
        </authorList>
    </citation>
    <scope>NUCLEOTIDE SEQUENCE [LARGE SCALE GENOMIC DNA]</scope>
    <source>
        <strain evidence="2 3">AWRI1631</strain>
    </source>
</reference>
<sequence>MVKNNLKLGWGLRTLGWPSSWLHSLMSSDPSISNREFSLSRTEGEQRLALSKISQWPFSTALTNMPSNHSNLTEASLVMISVIFSIFILIVFNRGCPSKCEKNLLKRFLKSWNFSGVTILLSKYFNKFKPSMIAVAFGESFIFIEIISLTIFVNSSVIYDIFLVKSTCS</sequence>
<dbReference type="AlphaFoldDB" id="B5VN44"/>
<feature type="transmembrane region" description="Helical" evidence="1">
    <location>
        <begin position="131"/>
        <end position="153"/>
    </location>
</feature>
<accession>B5VN44</accession>
<comment type="caution">
    <text evidence="2">The sequence shown here is derived from an EMBL/GenBank/DDBJ whole genome shotgun (WGS) entry which is preliminary data.</text>
</comment>
<evidence type="ECO:0000313" key="2">
    <source>
        <dbReference type="EMBL" id="EDZ70651.1"/>
    </source>
</evidence>
<keyword evidence="1" id="KW-0472">Membrane</keyword>
<keyword evidence="1" id="KW-1133">Transmembrane helix</keyword>
<keyword evidence="1" id="KW-0812">Transmembrane</keyword>
<dbReference type="EMBL" id="ABSV01001601">
    <property type="protein sequence ID" value="EDZ70651.1"/>
    <property type="molecule type" value="Genomic_DNA"/>
</dbReference>
<name>B5VN44_YEAS6</name>
<proteinExistence type="predicted"/>
<evidence type="ECO:0000313" key="3">
    <source>
        <dbReference type="Proteomes" id="UP000008988"/>
    </source>
</evidence>
<dbReference type="Proteomes" id="UP000008988">
    <property type="component" value="Unassembled WGS sequence"/>
</dbReference>
<protein>
    <submittedName>
        <fullName evidence="2">Uncharacterized protein</fullName>
    </submittedName>
</protein>
<gene>
    <name evidence="2" type="ORF">AWRI1631_121560</name>
</gene>
<evidence type="ECO:0000256" key="1">
    <source>
        <dbReference type="SAM" id="Phobius"/>
    </source>
</evidence>